<dbReference type="GO" id="GO:0034965">
    <property type="term" value="P:intronic box C/D snoRNA processing"/>
    <property type="evidence" value="ECO:0007669"/>
    <property type="project" value="TreeGrafter"/>
</dbReference>
<dbReference type="PANTHER" id="PTHR28173:SF1">
    <property type="entry name" value="RIBONUCLEASES P_MRP PROTEIN SUBUNIT POP8"/>
    <property type="match status" value="1"/>
</dbReference>
<dbReference type="InterPro" id="IPR049128">
    <property type="entry name" value="Pop8-like_dom"/>
</dbReference>
<dbReference type="PANTHER" id="PTHR28173">
    <property type="entry name" value="RIBONUCLEASES P/MRP PROTEIN SUBUNIT POP8"/>
    <property type="match status" value="1"/>
</dbReference>
<accession>A0A6A6CLJ8</accession>
<protein>
    <recommendedName>
        <fullName evidence="2">Ribonucleases P/MRP subunit Pop8-like domain-containing protein</fullName>
    </recommendedName>
</protein>
<dbReference type="Pfam" id="PF20976">
    <property type="entry name" value="Pop8"/>
    <property type="match status" value="1"/>
</dbReference>
<dbReference type="RefSeq" id="XP_033668943.1">
    <property type="nucleotide sequence ID" value="XM_033805887.1"/>
</dbReference>
<evidence type="ECO:0000313" key="4">
    <source>
        <dbReference type="Proteomes" id="UP000799537"/>
    </source>
</evidence>
<dbReference type="GO" id="GO:0005655">
    <property type="term" value="C:nucleolar ribonuclease P complex"/>
    <property type="evidence" value="ECO:0007669"/>
    <property type="project" value="InterPro"/>
</dbReference>
<reference evidence="3" key="1">
    <citation type="journal article" date="2020" name="Stud. Mycol.">
        <title>101 Dothideomycetes genomes: a test case for predicting lifestyles and emergence of pathogens.</title>
        <authorList>
            <person name="Haridas S."/>
            <person name="Albert R."/>
            <person name="Binder M."/>
            <person name="Bloem J."/>
            <person name="Labutti K."/>
            <person name="Salamov A."/>
            <person name="Andreopoulos B."/>
            <person name="Baker S."/>
            <person name="Barry K."/>
            <person name="Bills G."/>
            <person name="Bluhm B."/>
            <person name="Cannon C."/>
            <person name="Castanera R."/>
            <person name="Culley D."/>
            <person name="Daum C."/>
            <person name="Ezra D."/>
            <person name="Gonzalez J."/>
            <person name="Henrissat B."/>
            <person name="Kuo A."/>
            <person name="Liang C."/>
            <person name="Lipzen A."/>
            <person name="Lutzoni F."/>
            <person name="Magnuson J."/>
            <person name="Mondo S."/>
            <person name="Nolan M."/>
            <person name="Ohm R."/>
            <person name="Pangilinan J."/>
            <person name="Park H.-J."/>
            <person name="Ramirez L."/>
            <person name="Alfaro M."/>
            <person name="Sun H."/>
            <person name="Tritt A."/>
            <person name="Yoshinaga Y."/>
            <person name="Zwiers L.-H."/>
            <person name="Turgeon B."/>
            <person name="Goodwin S."/>
            <person name="Spatafora J."/>
            <person name="Crous P."/>
            <person name="Grigoriev I."/>
        </authorList>
    </citation>
    <scope>NUCLEOTIDE SEQUENCE</scope>
    <source>
        <strain evidence="3">ATCC 36951</strain>
    </source>
</reference>
<dbReference type="GeneID" id="54559159"/>
<evidence type="ECO:0000259" key="2">
    <source>
        <dbReference type="Pfam" id="PF20976"/>
    </source>
</evidence>
<evidence type="ECO:0000256" key="1">
    <source>
        <dbReference type="SAM" id="MobiDB-lite"/>
    </source>
</evidence>
<dbReference type="GO" id="GO:0000171">
    <property type="term" value="F:ribonuclease MRP activity"/>
    <property type="evidence" value="ECO:0007669"/>
    <property type="project" value="TreeGrafter"/>
</dbReference>
<feature type="compositionally biased region" description="Acidic residues" evidence="1">
    <location>
        <begin position="1"/>
        <end position="13"/>
    </location>
</feature>
<organism evidence="3 4">
    <name type="scientific">Zasmidium cellare ATCC 36951</name>
    <dbReference type="NCBI Taxonomy" id="1080233"/>
    <lineage>
        <taxon>Eukaryota</taxon>
        <taxon>Fungi</taxon>
        <taxon>Dikarya</taxon>
        <taxon>Ascomycota</taxon>
        <taxon>Pezizomycotina</taxon>
        <taxon>Dothideomycetes</taxon>
        <taxon>Dothideomycetidae</taxon>
        <taxon>Mycosphaerellales</taxon>
        <taxon>Mycosphaerellaceae</taxon>
        <taxon>Zasmidium</taxon>
    </lineage>
</organism>
<feature type="region of interest" description="Disordered" evidence="1">
    <location>
        <begin position="1"/>
        <end position="39"/>
    </location>
</feature>
<dbReference type="EMBL" id="ML993591">
    <property type="protein sequence ID" value="KAF2168054.1"/>
    <property type="molecule type" value="Genomic_DNA"/>
</dbReference>
<dbReference type="GO" id="GO:0008033">
    <property type="term" value="P:tRNA processing"/>
    <property type="evidence" value="ECO:0007669"/>
    <property type="project" value="InterPro"/>
</dbReference>
<dbReference type="GO" id="GO:0000172">
    <property type="term" value="C:ribonuclease MRP complex"/>
    <property type="evidence" value="ECO:0007669"/>
    <property type="project" value="InterPro"/>
</dbReference>
<keyword evidence="4" id="KW-1185">Reference proteome</keyword>
<evidence type="ECO:0000313" key="3">
    <source>
        <dbReference type="EMBL" id="KAF2168054.1"/>
    </source>
</evidence>
<dbReference type="GO" id="GO:0004526">
    <property type="term" value="F:ribonuclease P activity"/>
    <property type="evidence" value="ECO:0007669"/>
    <property type="project" value="TreeGrafter"/>
</dbReference>
<name>A0A6A6CLJ8_ZASCE</name>
<gene>
    <name evidence="3" type="ORF">M409DRAFT_21500</name>
</gene>
<proteinExistence type="predicted"/>
<dbReference type="Proteomes" id="UP000799537">
    <property type="component" value="Unassembled WGS sequence"/>
</dbReference>
<dbReference type="AlphaFoldDB" id="A0A6A6CLJ8"/>
<feature type="domain" description="Ribonucleases P/MRP subunit Pop8-like" evidence="2">
    <location>
        <begin position="47"/>
        <end position="121"/>
    </location>
</feature>
<dbReference type="GO" id="GO:0000294">
    <property type="term" value="P:nuclear-transcribed mRNA catabolic process, RNase MRP-dependent"/>
    <property type="evidence" value="ECO:0007669"/>
    <property type="project" value="TreeGrafter"/>
</dbReference>
<dbReference type="OrthoDB" id="5530243at2759"/>
<dbReference type="InterPro" id="IPR020347">
    <property type="entry name" value="Pop8"/>
</dbReference>
<sequence>MATDPEELPDAPEQDTLATTSASPTTKKRKKPSTKPATTQFSIRHPTWSYIRLQHLSPTPNPTQDLDTMTAHMHLTGALSTFLGLHGSAITFDILKLEGQDVWIRVQAEDRAAVVAATGGWVSKAREGWKVKGWSCWNAAAGGRDAAGGDLFDD</sequence>